<dbReference type="PANTHER" id="PTHR43280">
    <property type="entry name" value="ARAC-FAMILY TRANSCRIPTIONAL REGULATOR"/>
    <property type="match status" value="1"/>
</dbReference>
<dbReference type="InterPro" id="IPR018062">
    <property type="entry name" value="HTH_AraC-typ_CS"/>
</dbReference>
<proteinExistence type="predicted"/>
<evidence type="ECO:0000256" key="2">
    <source>
        <dbReference type="ARBA" id="ARBA00023125"/>
    </source>
</evidence>
<dbReference type="PROSITE" id="PS01124">
    <property type="entry name" value="HTH_ARAC_FAMILY_2"/>
    <property type="match status" value="1"/>
</dbReference>
<feature type="region of interest" description="Disordered" evidence="4">
    <location>
        <begin position="268"/>
        <end position="291"/>
    </location>
</feature>
<evidence type="ECO:0000256" key="3">
    <source>
        <dbReference type="ARBA" id="ARBA00023163"/>
    </source>
</evidence>
<accession>A0A9D2G8D4</accession>
<gene>
    <name evidence="6" type="ORF">H9723_03580</name>
</gene>
<dbReference type="Proteomes" id="UP000824116">
    <property type="component" value="Unassembled WGS sequence"/>
</dbReference>
<dbReference type="Pfam" id="PF02311">
    <property type="entry name" value="AraC_binding"/>
    <property type="match status" value="1"/>
</dbReference>
<organism evidence="6 7">
    <name type="scientific">Candidatus Mediterraneibacter stercoravium</name>
    <dbReference type="NCBI Taxonomy" id="2838685"/>
    <lineage>
        <taxon>Bacteria</taxon>
        <taxon>Bacillati</taxon>
        <taxon>Bacillota</taxon>
        <taxon>Clostridia</taxon>
        <taxon>Lachnospirales</taxon>
        <taxon>Lachnospiraceae</taxon>
        <taxon>Mediterraneibacter</taxon>
    </lineage>
</organism>
<protein>
    <submittedName>
        <fullName evidence="6">AraC family transcriptional regulator</fullName>
    </submittedName>
</protein>
<dbReference type="CDD" id="cd06986">
    <property type="entry name" value="cupin_MmsR-like_N"/>
    <property type="match status" value="1"/>
</dbReference>
<evidence type="ECO:0000256" key="4">
    <source>
        <dbReference type="SAM" id="MobiDB-lite"/>
    </source>
</evidence>
<dbReference type="Gene3D" id="2.60.120.280">
    <property type="entry name" value="Regulatory protein AraC"/>
    <property type="match status" value="1"/>
</dbReference>
<dbReference type="InterPro" id="IPR020449">
    <property type="entry name" value="Tscrpt_reg_AraC-type_HTH"/>
</dbReference>
<dbReference type="PRINTS" id="PR00032">
    <property type="entry name" value="HTHARAC"/>
</dbReference>
<dbReference type="InterPro" id="IPR003313">
    <property type="entry name" value="AraC-bd"/>
</dbReference>
<feature type="compositionally biased region" description="Basic and acidic residues" evidence="4">
    <location>
        <begin position="272"/>
        <end position="291"/>
    </location>
</feature>
<dbReference type="PROSITE" id="PS00041">
    <property type="entry name" value="HTH_ARAC_FAMILY_1"/>
    <property type="match status" value="1"/>
</dbReference>
<dbReference type="PANTHER" id="PTHR43280:SF2">
    <property type="entry name" value="HTH-TYPE TRANSCRIPTIONAL REGULATOR EXSA"/>
    <property type="match status" value="1"/>
</dbReference>
<dbReference type="GO" id="GO:0043565">
    <property type="term" value="F:sequence-specific DNA binding"/>
    <property type="evidence" value="ECO:0007669"/>
    <property type="project" value="InterPro"/>
</dbReference>
<dbReference type="SUPFAM" id="SSF46689">
    <property type="entry name" value="Homeodomain-like"/>
    <property type="match status" value="2"/>
</dbReference>
<evidence type="ECO:0000313" key="7">
    <source>
        <dbReference type="Proteomes" id="UP000824116"/>
    </source>
</evidence>
<dbReference type="InterPro" id="IPR009057">
    <property type="entry name" value="Homeodomain-like_sf"/>
</dbReference>
<dbReference type="SUPFAM" id="SSF51215">
    <property type="entry name" value="Regulatory protein AraC"/>
    <property type="match status" value="1"/>
</dbReference>
<evidence type="ECO:0000313" key="6">
    <source>
        <dbReference type="EMBL" id="HIZ74312.1"/>
    </source>
</evidence>
<dbReference type="Pfam" id="PF12833">
    <property type="entry name" value="HTH_18"/>
    <property type="match status" value="1"/>
</dbReference>
<keyword evidence="2" id="KW-0238">DNA-binding</keyword>
<keyword evidence="1" id="KW-0805">Transcription regulation</keyword>
<sequence>MEDSYVLQIKDRQFSELYLCFCGYAKCGAGHSFGPAVRPNYIIHYILEGRGSYTVDGVRYELEAGQGFLIEPRRQTFYQADESEPWSYLWVGFDGKRAEEYLKGMGLGENRLIYRCSHGSQLKETVLKMLRHNTYTASDQFILEGLLYSFFGVLSEDMDILSASEKNTGSLYVKKAVEFIQNNYCNPIHITDIADYVCINRSYLYTLFQKELGVSPQDYLSNYRLTQASELLVITDISIESVAFSCGYSDPLVFSKAFKAKYGTTPSRYRRRDQEEQRENLKRNEAKLREL</sequence>
<dbReference type="InterPro" id="IPR037923">
    <property type="entry name" value="HTH-like"/>
</dbReference>
<comment type="caution">
    <text evidence="6">The sequence shown here is derived from an EMBL/GenBank/DDBJ whole genome shotgun (WGS) entry which is preliminary data.</text>
</comment>
<dbReference type="GO" id="GO:0003700">
    <property type="term" value="F:DNA-binding transcription factor activity"/>
    <property type="evidence" value="ECO:0007669"/>
    <property type="project" value="InterPro"/>
</dbReference>
<dbReference type="EMBL" id="DXAY01000086">
    <property type="protein sequence ID" value="HIZ74312.1"/>
    <property type="molecule type" value="Genomic_DNA"/>
</dbReference>
<evidence type="ECO:0000256" key="1">
    <source>
        <dbReference type="ARBA" id="ARBA00023015"/>
    </source>
</evidence>
<reference evidence="6" key="1">
    <citation type="journal article" date="2021" name="PeerJ">
        <title>Extensive microbial diversity within the chicken gut microbiome revealed by metagenomics and culture.</title>
        <authorList>
            <person name="Gilroy R."/>
            <person name="Ravi A."/>
            <person name="Getino M."/>
            <person name="Pursley I."/>
            <person name="Horton D.L."/>
            <person name="Alikhan N.F."/>
            <person name="Baker D."/>
            <person name="Gharbi K."/>
            <person name="Hall N."/>
            <person name="Watson M."/>
            <person name="Adriaenssens E.M."/>
            <person name="Foster-Nyarko E."/>
            <person name="Jarju S."/>
            <person name="Secka A."/>
            <person name="Antonio M."/>
            <person name="Oren A."/>
            <person name="Chaudhuri R.R."/>
            <person name="La Ragione R."/>
            <person name="Hildebrand F."/>
            <person name="Pallen M.J."/>
        </authorList>
    </citation>
    <scope>NUCLEOTIDE SEQUENCE</scope>
    <source>
        <strain evidence="6">CHK196-3914</strain>
    </source>
</reference>
<feature type="domain" description="HTH araC/xylS-type" evidence="5">
    <location>
        <begin position="174"/>
        <end position="272"/>
    </location>
</feature>
<keyword evidence="3" id="KW-0804">Transcription</keyword>
<evidence type="ECO:0000259" key="5">
    <source>
        <dbReference type="PROSITE" id="PS01124"/>
    </source>
</evidence>
<dbReference type="Gene3D" id="1.10.10.60">
    <property type="entry name" value="Homeodomain-like"/>
    <property type="match status" value="2"/>
</dbReference>
<reference evidence="6" key="2">
    <citation type="submission" date="2021-04" db="EMBL/GenBank/DDBJ databases">
        <authorList>
            <person name="Gilroy R."/>
        </authorList>
    </citation>
    <scope>NUCLEOTIDE SEQUENCE</scope>
    <source>
        <strain evidence="6">CHK196-3914</strain>
    </source>
</reference>
<name>A0A9D2G8D4_9FIRM</name>
<dbReference type="InterPro" id="IPR018060">
    <property type="entry name" value="HTH_AraC"/>
</dbReference>
<dbReference type="AlphaFoldDB" id="A0A9D2G8D4"/>
<dbReference type="SMART" id="SM00342">
    <property type="entry name" value="HTH_ARAC"/>
    <property type="match status" value="1"/>
</dbReference>